<evidence type="ECO:0000313" key="3">
    <source>
        <dbReference type="Proteomes" id="UP000197032"/>
    </source>
</evidence>
<accession>A0A1Z5HUS1</accession>
<comment type="caution">
    <text evidence="2">The sequence shown here is derived from an EMBL/GenBank/DDBJ whole genome shotgun (WGS) entry which is preliminary data.</text>
</comment>
<dbReference type="AlphaFoldDB" id="A0A1Z5HUS1"/>
<evidence type="ECO:0000313" key="2">
    <source>
        <dbReference type="EMBL" id="GAW93286.1"/>
    </source>
</evidence>
<reference evidence="3" key="1">
    <citation type="journal article" date="2017" name="Appl. Environ. Microbiol.">
        <title>Genomic Analysis of Calderihabitans maritimus KKC1, a Thermophilic, Hydrogenogenic, Carboxydotrophic Bacterium Isolated from Marine Sediment.</title>
        <authorList>
            <person name="Omae K."/>
            <person name="Yoneda Y."/>
            <person name="Fukuyama Y."/>
            <person name="Yoshida T."/>
            <person name="Sako Y."/>
        </authorList>
    </citation>
    <scope>NUCLEOTIDE SEQUENCE [LARGE SCALE GENOMIC DNA]</scope>
    <source>
        <strain evidence="3">KKC1</strain>
    </source>
</reference>
<gene>
    <name evidence="2" type="ORF">KKC1_24230</name>
</gene>
<protein>
    <submittedName>
        <fullName evidence="2">Uncharacterized protein</fullName>
    </submittedName>
</protein>
<organism evidence="2 3">
    <name type="scientific">Calderihabitans maritimus</name>
    <dbReference type="NCBI Taxonomy" id="1246530"/>
    <lineage>
        <taxon>Bacteria</taxon>
        <taxon>Bacillati</taxon>
        <taxon>Bacillota</taxon>
        <taxon>Clostridia</taxon>
        <taxon>Neomoorellales</taxon>
        <taxon>Calderihabitantaceae</taxon>
        <taxon>Calderihabitans</taxon>
    </lineage>
</organism>
<proteinExistence type="predicted"/>
<name>A0A1Z5HUS1_9FIRM</name>
<sequence>MPITRAQVLEQAPDAVVRDYYYLTAYSNELPGLNAGPLKAGVQKKGGLSPDHPIQVQNRPRLEKLRAHPKRVHSQISL</sequence>
<feature type="compositionally biased region" description="Basic residues" evidence="1">
    <location>
        <begin position="67"/>
        <end position="78"/>
    </location>
</feature>
<keyword evidence="3" id="KW-1185">Reference proteome</keyword>
<feature type="region of interest" description="Disordered" evidence="1">
    <location>
        <begin position="41"/>
        <end position="78"/>
    </location>
</feature>
<evidence type="ECO:0000256" key="1">
    <source>
        <dbReference type="SAM" id="MobiDB-lite"/>
    </source>
</evidence>
<dbReference type="EMBL" id="BDGJ01000125">
    <property type="protein sequence ID" value="GAW93286.1"/>
    <property type="molecule type" value="Genomic_DNA"/>
</dbReference>
<dbReference type="Proteomes" id="UP000197032">
    <property type="component" value="Unassembled WGS sequence"/>
</dbReference>